<dbReference type="Pfam" id="PF24802">
    <property type="entry name" value="DUF7703"/>
    <property type="match status" value="1"/>
</dbReference>
<reference evidence="4" key="1">
    <citation type="submission" date="2022-10" db="EMBL/GenBank/DDBJ databases">
        <title>Determination and structural analysis of whole genome sequence of Sarocladium strictum F4-1.</title>
        <authorList>
            <person name="Hu L."/>
            <person name="Jiang Y."/>
        </authorList>
    </citation>
    <scope>NUCLEOTIDE SEQUENCE</scope>
    <source>
        <strain evidence="4">F4-1</strain>
    </source>
</reference>
<gene>
    <name evidence="4" type="ORF">NLU13_1047</name>
</gene>
<feature type="transmembrane region" description="Helical" evidence="2">
    <location>
        <begin position="34"/>
        <end position="55"/>
    </location>
</feature>
<sequence length="419" mass="47502">MFISHYVVTRNGVDPPRIEMLDKGIGKGDVATGALAYVIIVFNSIAIYNVIELTFIIWTTFKRHGGVYWWSFNVATYGIALYSAGYILMNEEPFWNSWLYATLVAVGWPMMVTGQSMVLYSRLHLILLDRRVLRCVLWMIIINAIIGHVPTIVFIYGANLNDPGPWITPYSIYEKVEVTIFFLQECIISGLYISETMKTMKLQRDIRPSKSSQRLLKHLIFINILIIAFDITILGLEYARKYDVQTSFKAVVYSAKLKLEFSILNKLVEVTTARKNLSGSSHLSATAANAIGFPIEFPDDDNDDDNNNNEDANSSGVRERRRPDCSYRTSIRGGQDFRPPSSKDHQPGSSIHNGVTLTREVEVRTEERRQFDADSMLEMRDWTATRGGGGTTPMEEIEKTLKSCSQVHLAPETWPADMK</sequence>
<comment type="caution">
    <text evidence="4">The sequence shown here is derived from an EMBL/GenBank/DDBJ whole genome shotgun (WGS) entry which is preliminary data.</text>
</comment>
<feature type="transmembrane region" description="Helical" evidence="2">
    <location>
        <begin position="100"/>
        <end position="120"/>
    </location>
</feature>
<keyword evidence="2" id="KW-0472">Membrane</keyword>
<proteinExistence type="predicted"/>
<evidence type="ECO:0000256" key="1">
    <source>
        <dbReference type="SAM" id="MobiDB-lite"/>
    </source>
</evidence>
<name>A0AA39LBV9_SARSR</name>
<protein>
    <recommendedName>
        <fullName evidence="3">DUF7703 domain-containing protein</fullName>
    </recommendedName>
</protein>
<dbReference type="AlphaFoldDB" id="A0AA39LBV9"/>
<dbReference type="PANTHER" id="PTHR37013">
    <property type="entry name" value="INTEGRAL MEMBRANE PROTEIN (AFU_ORTHOLOGUE AFUA_1G05950)-RELATED"/>
    <property type="match status" value="1"/>
</dbReference>
<feature type="transmembrane region" description="Helical" evidence="2">
    <location>
        <begin position="67"/>
        <end position="88"/>
    </location>
</feature>
<dbReference type="PANTHER" id="PTHR37013:SF3">
    <property type="entry name" value="INTEGRAL MEMBRANE PROTEIN (AFU_ORTHOLOGUE AFUA_1G05950)"/>
    <property type="match status" value="1"/>
</dbReference>
<dbReference type="Proteomes" id="UP001175261">
    <property type="component" value="Unassembled WGS sequence"/>
</dbReference>
<feature type="transmembrane region" description="Helical" evidence="2">
    <location>
        <begin position="132"/>
        <end position="156"/>
    </location>
</feature>
<feature type="region of interest" description="Disordered" evidence="1">
    <location>
        <begin position="294"/>
        <end position="355"/>
    </location>
</feature>
<feature type="compositionally biased region" description="Acidic residues" evidence="1">
    <location>
        <begin position="297"/>
        <end position="308"/>
    </location>
</feature>
<organism evidence="4 5">
    <name type="scientific">Sarocladium strictum</name>
    <name type="common">Black bundle disease fungus</name>
    <name type="synonym">Acremonium strictum</name>
    <dbReference type="NCBI Taxonomy" id="5046"/>
    <lineage>
        <taxon>Eukaryota</taxon>
        <taxon>Fungi</taxon>
        <taxon>Dikarya</taxon>
        <taxon>Ascomycota</taxon>
        <taxon>Pezizomycotina</taxon>
        <taxon>Sordariomycetes</taxon>
        <taxon>Hypocreomycetidae</taxon>
        <taxon>Hypocreales</taxon>
        <taxon>Sarocladiaceae</taxon>
        <taxon>Sarocladium</taxon>
    </lineage>
</organism>
<evidence type="ECO:0000259" key="3">
    <source>
        <dbReference type="Pfam" id="PF24802"/>
    </source>
</evidence>
<keyword evidence="2" id="KW-0812">Transmembrane</keyword>
<evidence type="ECO:0000256" key="2">
    <source>
        <dbReference type="SAM" id="Phobius"/>
    </source>
</evidence>
<feature type="domain" description="DUF7703" evidence="3">
    <location>
        <begin position="34"/>
        <end position="272"/>
    </location>
</feature>
<feature type="transmembrane region" description="Helical" evidence="2">
    <location>
        <begin position="176"/>
        <end position="194"/>
    </location>
</feature>
<dbReference type="EMBL" id="JAPDFR010000001">
    <property type="protein sequence ID" value="KAK0391547.1"/>
    <property type="molecule type" value="Genomic_DNA"/>
</dbReference>
<evidence type="ECO:0000313" key="5">
    <source>
        <dbReference type="Proteomes" id="UP001175261"/>
    </source>
</evidence>
<evidence type="ECO:0000313" key="4">
    <source>
        <dbReference type="EMBL" id="KAK0391547.1"/>
    </source>
</evidence>
<accession>A0AA39LBV9</accession>
<feature type="transmembrane region" description="Helical" evidence="2">
    <location>
        <begin position="215"/>
        <end position="236"/>
    </location>
</feature>
<keyword evidence="2" id="KW-1133">Transmembrane helix</keyword>
<keyword evidence="5" id="KW-1185">Reference proteome</keyword>
<dbReference type="InterPro" id="IPR056120">
    <property type="entry name" value="DUF7703"/>
</dbReference>